<proteinExistence type="predicted"/>
<accession>A0ABQ5RW18</accession>
<protein>
    <submittedName>
        <fullName evidence="2">Uncharacterized protein</fullName>
    </submittedName>
</protein>
<comment type="caution">
    <text evidence="2">The sequence shown here is derived from an EMBL/GenBank/DDBJ whole genome shotgun (WGS) entry which is preliminary data.</text>
</comment>
<evidence type="ECO:0000256" key="1">
    <source>
        <dbReference type="SAM" id="MobiDB-lite"/>
    </source>
</evidence>
<organism evidence="2 3">
    <name type="scientific">Volvox africanus</name>
    <dbReference type="NCBI Taxonomy" id="51714"/>
    <lineage>
        <taxon>Eukaryota</taxon>
        <taxon>Viridiplantae</taxon>
        <taxon>Chlorophyta</taxon>
        <taxon>core chlorophytes</taxon>
        <taxon>Chlorophyceae</taxon>
        <taxon>CS clade</taxon>
        <taxon>Chlamydomonadales</taxon>
        <taxon>Volvocaceae</taxon>
        <taxon>Volvox</taxon>
    </lineage>
</organism>
<sequence>MTAMMVVVLGMGRLGRNGEGRGVLVFGWRGRQGEDGSVAAASRQPVGCCKLAAYGDGAARWSGKAQKLAPYTGVKLQRFSFGTGAAALPAGMSEGLRYEGRGQQTPRTNPKGQQ</sequence>
<gene>
    <name evidence="2" type="ORF">VaNZ11_004325</name>
</gene>
<keyword evidence="3" id="KW-1185">Reference proteome</keyword>
<reference evidence="2 3" key="1">
    <citation type="journal article" date="2023" name="IScience">
        <title>Expanded male sex-determining region conserved during the evolution of homothallism in the green alga Volvox.</title>
        <authorList>
            <person name="Yamamoto K."/>
            <person name="Matsuzaki R."/>
            <person name="Mahakham W."/>
            <person name="Heman W."/>
            <person name="Sekimoto H."/>
            <person name="Kawachi M."/>
            <person name="Minakuchi Y."/>
            <person name="Toyoda A."/>
            <person name="Nozaki H."/>
        </authorList>
    </citation>
    <scope>NUCLEOTIDE SEQUENCE [LARGE SCALE GENOMIC DNA]</scope>
    <source>
        <strain evidence="2 3">NIES-4468</strain>
    </source>
</reference>
<evidence type="ECO:0000313" key="3">
    <source>
        <dbReference type="Proteomes" id="UP001165090"/>
    </source>
</evidence>
<evidence type="ECO:0000313" key="2">
    <source>
        <dbReference type="EMBL" id="GLI61816.1"/>
    </source>
</evidence>
<feature type="region of interest" description="Disordered" evidence="1">
    <location>
        <begin position="93"/>
        <end position="114"/>
    </location>
</feature>
<dbReference type="EMBL" id="BSDZ01000011">
    <property type="protein sequence ID" value="GLI61816.1"/>
    <property type="molecule type" value="Genomic_DNA"/>
</dbReference>
<name>A0ABQ5RW18_9CHLO</name>
<feature type="compositionally biased region" description="Polar residues" evidence="1">
    <location>
        <begin position="102"/>
        <end position="114"/>
    </location>
</feature>
<dbReference type="Proteomes" id="UP001165090">
    <property type="component" value="Unassembled WGS sequence"/>
</dbReference>